<dbReference type="VEuPathDB" id="FungiDB:RhiirA1_454002"/>
<accession>A0A2N0PB45</accession>
<evidence type="ECO:0000256" key="1">
    <source>
        <dbReference type="SAM" id="Coils"/>
    </source>
</evidence>
<organism evidence="3 4">
    <name type="scientific">Rhizophagus irregularis</name>
    <dbReference type="NCBI Taxonomy" id="588596"/>
    <lineage>
        <taxon>Eukaryota</taxon>
        <taxon>Fungi</taxon>
        <taxon>Fungi incertae sedis</taxon>
        <taxon>Mucoromycota</taxon>
        <taxon>Glomeromycotina</taxon>
        <taxon>Glomeromycetes</taxon>
        <taxon>Glomerales</taxon>
        <taxon>Glomeraceae</taxon>
        <taxon>Rhizophagus</taxon>
    </lineage>
</organism>
<dbReference type="AlphaFoldDB" id="A0A2N0PB45"/>
<feature type="coiled-coil region" evidence="1">
    <location>
        <begin position="100"/>
        <end position="127"/>
    </location>
</feature>
<dbReference type="Proteomes" id="UP000232722">
    <property type="component" value="Unassembled WGS sequence"/>
</dbReference>
<reference evidence="3 4" key="2">
    <citation type="submission" date="2017-09" db="EMBL/GenBank/DDBJ databases">
        <title>Extensive intraspecific genome diversity in a model arbuscular mycorrhizal fungus.</title>
        <authorList>
            <person name="Chen E.C."/>
            <person name="Morin E."/>
            <person name="Beaudet D."/>
            <person name="Noel J."/>
            <person name="Ndikumana S."/>
            <person name="Charron P."/>
            <person name="St-Onge C."/>
            <person name="Giorgi J."/>
            <person name="Grigoriev I.V."/>
            <person name="Roux C."/>
            <person name="Martin F.M."/>
            <person name="Corradi N."/>
        </authorList>
    </citation>
    <scope>NUCLEOTIDE SEQUENCE [LARGE SCALE GENOMIC DNA]</scope>
    <source>
        <strain evidence="3 4">A5</strain>
    </source>
</reference>
<dbReference type="VEuPathDB" id="FungiDB:RhiirFUN_013431"/>
<reference evidence="3 4" key="1">
    <citation type="submission" date="2016-04" db="EMBL/GenBank/DDBJ databases">
        <title>Genome analyses suggest a sexual origin of heterokaryosis in a supposedly ancient asexual fungus.</title>
        <authorList>
            <person name="Ropars J."/>
            <person name="Sedzielewska K."/>
            <person name="Noel J."/>
            <person name="Charron P."/>
            <person name="Farinelli L."/>
            <person name="Marton T."/>
            <person name="Kruger M."/>
            <person name="Pelin A."/>
            <person name="Brachmann A."/>
            <person name="Corradi N."/>
        </authorList>
    </citation>
    <scope>NUCLEOTIDE SEQUENCE [LARGE SCALE GENOMIC DNA]</scope>
    <source>
        <strain evidence="3 4">A5</strain>
    </source>
</reference>
<proteinExistence type="predicted"/>
<dbReference type="VEuPathDB" id="FungiDB:FUN_024938"/>
<comment type="caution">
    <text evidence="3">The sequence shown here is derived from an EMBL/GenBank/DDBJ whole genome shotgun (WGS) entry which is preliminary data.</text>
</comment>
<evidence type="ECO:0000313" key="3">
    <source>
        <dbReference type="EMBL" id="PKC04045.1"/>
    </source>
</evidence>
<dbReference type="EMBL" id="LLXJ01001076">
    <property type="protein sequence ID" value="PKC04045.1"/>
    <property type="molecule type" value="Genomic_DNA"/>
</dbReference>
<name>A0A2N0PB45_9GLOM</name>
<evidence type="ECO:0000313" key="4">
    <source>
        <dbReference type="Proteomes" id="UP000232722"/>
    </source>
</evidence>
<protein>
    <submittedName>
        <fullName evidence="3">Uncharacterized protein</fullName>
    </submittedName>
</protein>
<gene>
    <name evidence="3" type="ORF">RhiirA5_449764</name>
    <name evidence="2" type="ORF">RhiirA5_463696</name>
</gene>
<evidence type="ECO:0000313" key="2">
    <source>
        <dbReference type="EMBL" id="PKB98753.1"/>
    </source>
</evidence>
<keyword evidence="1" id="KW-0175">Coiled coil</keyword>
<dbReference type="VEuPathDB" id="FungiDB:FUN_022559"/>
<sequence length="926" mass="107333">MTRGFCKRNNGPCAVCGLQNSNEKFRKLTLEALTKVQNSPTVSLLTVQLQVDDQLCIKHYNELISYKRNISKYSKKSADKDLSYKGAKRICLREEVYHDLLDNTHNLEVLEQRVKDLELELGEYITKLKESSTNEPVRFSQFFGDQVARMTNILYQHQKGGNLPIFDPIKFVALIESRDINLRGFFDILFQSMNPTQKNHATKQMLKQKVMMLCYQMAALRNKQVSGTKTAIGLLMVGSGTSKNGINTLANMGMSSTYQTVYNMLKKNADDHKSSVRTYINSHSNSLLIGCIDDYHNLHGTRIPSVTSISQISHMATILFNNVKITPIPYISSSNTSIHNPNGVDASILKITLWENYMISFAMSYNSLKTHWAQFQDITTANESSLLESLIVHSYDADLFERYGRKFTEIKLVDLIELNLKNTKDYLQAIKSFIELPEIQTYLNNYVIPIPADFPGQLYIRKAIVKKLESDNSSIPREITHLLPFLGPLHLSLNTRESVFLVFWGFFDLMYRRVFGMKKKLAAKPKPWRINLLLYLAHAGWQLIRKYVKERFKLSKAVGYLTFLDLLDNLIPSSLDIYATLFRGNHFEEYISTAFRLWTVMRRFNRHNYDKILLAFLSDIHYWKQTQHPIIDTLKNSLNKFDEYAVENFHSLLRRHTNAKVSTADSLRRDALFLDHFRHDNLFNTSFAPKRDYPYKKKDLDNLVKKTALFLLDFFDGIWQNNGQIEKKMEGKVNKKTYYYFSYIIESRFSAGVLPIGYHSTVPPSINKFCDHVNCANFTDEHGEVLICGHAYHEECFQKLGLRCHHCYSYLATSIDELTQSYNNRLHMDEDINNEFDIKNEKQSEDCEFDNAETINIHKTIDIELSEKILAFAENRIQIPPMQQPLYDISNCYQQSGSLHNVEENLLARFVSTEIDNTQSTLEFFF</sequence>
<dbReference type="EMBL" id="LLXJ01002481">
    <property type="protein sequence ID" value="PKB98753.1"/>
    <property type="molecule type" value="Genomic_DNA"/>
</dbReference>